<dbReference type="AlphaFoldDB" id="A0AAE3UCC4"/>
<sequence>MKKLLEEIDKIEFTIEPNYSFDLDKEFDLISMYLNLRDRECLKYDFDIFLGKGRFIVHNSLGGNLLFLKVPERIEKIRIGSNSNSCDFEVSVIFESDNRRKENTKYKPNAGKIDSTTWNVLWIFPNFFKYEKVIQCALMLVIGKIIKQICEYGRTSFAYMKIENDFAIELLIDGELEFKLKIKSSS</sequence>
<comment type="caution">
    <text evidence="1">The sequence shown here is derived from an EMBL/GenBank/DDBJ whole genome shotgun (WGS) entry which is preliminary data.</text>
</comment>
<reference evidence="1" key="1">
    <citation type="submission" date="2023-05" db="EMBL/GenBank/DDBJ databases">
        <authorList>
            <person name="Zhang X."/>
        </authorList>
    </citation>
    <scope>NUCLEOTIDE SEQUENCE</scope>
    <source>
        <strain evidence="1">BD1B2-1</strain>
    </source>
</reference>
<dbReference type="Proteomes" id="UP001232063">
    <property type="component" value="Unassembled WGS sequence"/>
</dbReference>
<keyword evidence="2" id="KW-1185">Reference proteome</keyword>
<evidence type="ECO:0000313" key="1">
    <source>
        <dbReference type="EMBL" id="MDJ1499201.1"/>
    </source>
</evidence>
<dbReference type="RefSeq" id="WP_314508740.1">
    <property type="nucleotide sequence ID" value="NZ_JASJOU010000001.1"/>
</dbReference>
<gene>
    <name evidence="1" type="ORF">QNI22_01020</name>
</gene>
<protein>
    <submittedName>
        <fullName evidence="1">Uncharacterized protein</fullName>
    </submittedName>
</protein>
<name>A0AAE3UCC4_9BACT</name>
<dbReference type="EMBL" id="JASJOU010000001">
    <property type="protein sequence ID" value="MDJ1499201.1"/>
    <property type="molecule type" value="Genomic_DNA"/>
</dbReference>
<organism evidence="1 2">
    <name type="scientific">Xanthocytophaga agilis</name>
    <dbReference type="NCBI Taxonomy" id="3048010"/>
    <lineage>
        <taxon>Bacteria</taxon>
        <taxon>Pseudomonadati</taxon>
        <taxon>Bacteroidota</taxon>
        <taxon>Cytophagia</taxon>
        <taxon>Cytophagales</taxon>
        <taxon>Rhodocytophagaceae</taxon>
        <taxon>Xanthocytophaga</taxon>
    </lineage>
</organism>
<accession>A0AAE3UCC4</accession>
<evidence type="ECO:0000313" key="2">
    <source>
        <dbReference type="Proteomes" id="UP001232063"/>
    </source>
</evidence>
<proteinExistence type="predicted"/>